<organism evidence="1 2">
    <name type="scientific">Bacteroides xylanisolvens CL03T12C04</name>
    <dbReference type="NCBI Taxonomy" id="997892"/>
    <lineage>
        <taxon>Bacteria</taxon>
        <taxon>Pseudomonadati</taxon>
        <taxon>Bacteroidota</taxon>
        <taxon>Bacteroidia</taxon>
        <taxon>Bacteroidales</taxon>
        <taxon>Bacteroidaceae</taxon>
        <taxon>Bacteroides</taxon>
    </lineage>
</organism>
<sequence>MHREMQQRQEHRIGSSCLCRILRRGKASSRFPEGAAHPLPVLFPVLLLQHAPLHGGEVAGDRPEIGAYHPVGHLGVDLGRGNVLVPEYLGERLDGAAVAEIDGRGEGVAA</sequence>
<name>I9AIK9_9BACE</name>
<comment type="caution">
    <text evidence="1">The sequence shown here is derived from an EMBL/GenBank/DDBJ whole genome shotgun (WGS) entry which is preliminary data.</text>
</comment>
<dbReference type="EMBL" id="AGXE01000008">
    <property type="protein sequence ID" value="EIY87167.1"/>
    <property type="molecule type" value="Genomic_DNA"/>
</dbReference>
<evidence type="ECO:0000313" key="2">
    <source>
        <dbReference type="Proteomes" id="UP000003566"/>
    </source>
</evidence>
<reference evidence="1 2" key="1">
    <citation type="submission" date="2012-02" db="EMBL/GenBank/DDBJ databases">
        <title>The Genome Sequence of Bacteroides xylanisolvens CL03T12C04.</title>
        <authorList>
            <consortium name="The Broad Institute Genome Sequencing Platform"/>
            <person name="Earl A."/>
            <person name="Ward D."/>
            <person name="Feldgarden M."/>
            <person name="Gevers D."/>
            <person name="Zitomersky N.L."/>
            <person name="Coyne M.J."/>
            <person name="Comstock L.E."/>
            <person name="Young S.K."/>
            <person name="Zeng Q."/>
            <person name="Gargeya S."/>
            <person name="Fitzgerald M."/>
            <person name="Haas B."/>
            <person name="Abouelleil A."/>
            <person name="Alvarado L."/>
            <person name="Arachchi H.M."/>
            <person name="Berlin A."/>
            <person name="Chapman S.B."/>
            <person name="Gearin G."/>
            <person name="Goldberg J."/>
            <person name="Griggs A."/>
            <person name="Gujja S."/>
            <person name="Hansen M."/>
            <person name="Heiman D."/>
            <person name="Howarth C."/>
            <person name="Larimer J."/>
            <person name="Lui A."/>
            <person name="MacDonald P.J.P."/>
            <person name="McCowen C."/>
            <person name="Montmayeur A."/>
            <person name="Murphy C."/>
            <person name="Neiman D."/>
            <person name="Pearson M."/>
            <person name="Priest M."/>
            <person name="Roberts A."/>
            <person name="Saif S."/>
            <person name="Shea T."/>
            <person name="Sisk P."/>
            <person name="Stolte C."/>
            <person name="Sykes S."/>
            <person name="Wortman J."/>
            <person name="Nusbaum C."/>
            <person name="Birren B."/>
        </authorList>
    </citation>
    <scope>NUCLEOTIDE SEQUENCE [LARGE SCALE GENOMIC DNA]</scope>
    <source>
        <strain evidence="1 2">CL03T12C04</strain>
    </source>
</reference>
<accession>I9AIK9</accession>
<gene>
    <name evidence="1" type="ORF">HMPREF1074_01538</name>
</gene>
<dbReference type="Proteomes" id="UP000003566">
    <property type="component" value="Unassembled WGS sequence"/>
</dbReference>
<proteinExistence type="predicted"/>
<evidence type="ECO:0000313" key="1">
    <source>
        <dbReference type="EMBL" id="EIY87167.1"/>
    </source>
</evidence>
<dbReference type="HOGENOM" id="CLU_2165918_0_0_10"/>
<protein>
    <submittedName>
        <fullName evidence="1">Uncharacterized protein</fullName>
    </submittedName>
</protein>
<dbReference type="AlphaFoldDB" id="I9AIK9"/>